<dbReference type="Proteomes" id="UP000051952">
    <property type="component" value="Unassembled WGS sequence"/>
</dbReference>
<sequence length="295" mass="32530">AQMGQSFVFALNHVENEFVRVQQIPHQPNSLEGSTTSAPGHHSSYAPGARSAVVDDDDPYEAQARLSTNIEYSTLQHIVLPESIRQHIVLPESIRVNTSHIAVLYCIDGNRDGVFSYDDLTNFVKWVYQEVPADVSAEDFAETVQAKATLRLWKECRQYAEARRATTRESHHDESDEGDGQAYRDEAPPEAADYFVDWMVRFLNRNFPLMVPKISEAASTPTTSRTPPPAVSLPGLIGSIDEAAQDDAPHLPDAPPPPPSFLASASPKVLVPDVYGWEALECLYVLLAGRCSTLA</sequence>
<dbReference type="EMBL" id="CYKH01000241">
    <property type="protein sequence ID" value="CUF11507.1"/>
    <property type="molecule type" value="Genomic_DNA"/>
</dbReference>
<feature type="compositionally biased region" description="Basic and acidic residues" evidence="1">
    <location>
        <begin position="163"/>
        <end position="174"/>
    </location>
</feature>
<name>A0A0S4IQ19_BODSA</name>
<gene>
    <name evidence="2" type="ORF">BSAL_00495</name>
</gene>
<keyword evidence="3" id="KW-1185">Reference proteome</keyword>
<feature type="non-terminal residue" evidence="2">
    <location>
        <position position="1"/>
    </location>
</feature>
<evidence type="ECO:0000256" key="1">
    <source>
        <dbReference type="SAM" id="MobiDB-lite"/>
    </source>
</evidence>
<feature type="region of interest" description="Disordered" evidence="1">
    <location>
        <begin position="163"/>
        <end position="185"/>
    </location>
</feature>
<proteinExistence type="predicted"/>
<evidence type="ECO:0000313" key="3">
    <source>
        <dbReference type="Proteomes" id="UP000051952"/>
    </source>
</evidence>
<organism evidence="2 3">
    <name type="scientific">Bodo saltans</name>
    <name type="common">Flagellated protozoan</name>
    <dbReference type="NCBI Taxonomy" id="75058"/>
    <lineage>
        <taxon>Eukaryota</taxon>
        <taxon>Discoba</taxon>
        <taxon>Euglenozoa</taxon>
        <taxon>Kinetoplastea</taxon>
        <taxon>Metakinetoplastina</taxon>
        <taxon>Eubodonida</taxon>
        <taxon>Bodonidae</taxon>
        <taxon>Bodo</taxon>
    </lineage>
</organism>
<evidence type="ECO:0000313" key="2">
    <source>
        <dbReference type="EMBL" id="CUF11507.1"/>
    </source>
</evidence>
<dbReference type="VEuPathDB" id="TriTrypDB:BSAL_00495"/>
<accession>A0A0S4IQ19</accession>
<reference evidence="3" key="1">
    <citation type="submission" date="2015-09" db="EMBL/GenBank/DDBJ databases">
        <authorList>
            <consortium name="Pathogen Informatics"/>
        </authorList>
    </citation>
    <scope>NUCLEOTIDE SEQUENCE [LARGE SCALE GENOMIC DNA]</scope>
    <source>
        <strain evidence="3">Lake Konstanz</strain>
    </source>
</reference>
<feature type="compositionally biased region" description="Polar residues" evidence="1">
    <location>
        <begin position="27"/>
        <end position="38"/>
    </location>
</feature>
<feature type="region of interest" description="Disordered" evidence="1">
    <location>
        <begin position="27"/>
        <end position="51"/>
    </location>
</feature>
<dbReference type="AlphaFoldDB" id="A0A0S4IQ19"/>
<protein>
    <submittedName>
        <fullName evidence="2">Uncharacterized protein</fullName>
    </submittedName>
</protein>
<dbReference type="OrthoDB" id="267303at2759"/>